<dbReference type="InterPro" id="IPR013785">
    <property type="entry name" value="Aldolase_TIM"/>
</dbReference>
<evidence type="ECO:0000256" key="5">
    <source>
        <dbReference type="ARBA" id="ARBA00023014"/>
    </source>
</evidence>
<evidence type="ECO:0000313" key="7">
    <source>
        <dbReference type="EMBL" id="ACX75639.1"/>
    </source>
</evidence>
<evidence type="ECO:0000256" key="1">
    <source>
        <dbReference type="ARBA" id="ARBA00001966"/>
    </source>
</evidence>
<dbReference type="EMBL" id="CP001792">
    <property type="protein sequence ID" value="ACX75639.1"/>
    <property type="molecule type" value="Genomic_DNA"/>
</dbReference>
<dbReference type="OrthoDB" id="9813685at2"/>
<name>C9RJC2_FIBSS</name>
<dbReference type="STRING" id="59374.FSU_2580"/>
<dbReference type="HOGENOM" id="CLU_051823_0_0_0"/>
<dbReference type="KEGG" id="fsc:FSU_2580"/>
<keyword evidence="5" id="KW-0411">Iron-sulfur</keyword>
<dbReference type="SFLD" id="SFLDS00029">
    <property type="entry name" value="Radical_SAM"/>
    <property type="match status" value="1"/>
</dbReference>
<evidence type="ECO:0000313" key="9">
    <source>
        <dbReference type="Proteomes" id="UP000000517"/>
    </source>
</evidence>
<keyword evidence="2" id="KW-0949">S-adenosyl-L-methionine</keyword>
<organism evidence="8 9">
    <name type="scientific">Fibrobacter succinogenes (strain ATCC 19169 / S85)</name>
    <dbReference type="NCBI Taxonomy" id="59374"/>
    <lineage>
        <taxon>Bacteria</taxon>
        <taxon>Pseudomonadati</taxon>
        <taxon>Fibrobacterota</taxon>
        <taxon>Fibrobacteria</taxon>
        <taxon>Fibrobacterales</taxon>
        <taxon>Fibrobacteraceae</taxon>
        <taxon>Fibrobacter</taxon>
    </lineage>
</organism>
<dbReference type="Pfam" id="PF04055">
    <property type="entry name" value="Radical_SAM"/>
    <property type="match status" value="1"/>
</dbReference>
<comment type="cofactor">
    <cofactor evidence="1">
        <name>[4Fe-4S] cluster</name>
        <dbReference type="ChEBI" id="CHEBI:49883"/>
    </cofactor>
</comment>
<dbReference type="EMBL" id="CP002158">
    <property type="protein sequence ID" value="ADL25450.1"/>
    <property type="molecule type" value="Genomic_DNA"/>
</dbReference>
<proteinExistence type="predicted"/>
<keyword evidence="3" id="KW-0479">Metal-binding</keyword>
<dbReference type="GO" id="GO:0003824">
    <property type="term" value="F:catalytic activity"/>
    <property type="evidence" value="ECO:0007669"/>
    <property type="project" value="InterPro"/>
</dbReference>
<dbReference type="eggNOG" id="COG0535">
    <property type="taxonomic scope" value="Bacteria"/>
</dbReference>
<dbReference type="KEGG" id="fsu:Fisuc_2052"/>
<reference evidence="7 10" key="1">
    <citation type="submission" date="2009-10" db="EMBL/GenBank/DDBJ databases">
        <title>Complete sequence of Fibrobacter succinogenes subsp. succinogenes S85.</title>
        <authorList>
            <consortium name="US DOE Joint Genome Institute"/>
            <person name="Lucas S."/>
            <person name="Copeland A."/>
            <person name="Lapidus A."/>
            <person name="Glavina del Rio T."/>
            <person name="Tice H."/>
            <person name="Bruce D."/>
            <person name="Goodwin L."/>
            <person name="Pitluck S."/>
            <person name="Chertkov O."/>
            <person name="Detter J.C."/>
            <person name="Han C."/>
            <person name="Tapia R."/>
            <person name="Larimer F."/>
            <person name="Land M."/>
            <person name="Hauser L."/>
            <person name="Kyrpides N."/>
            <person name="Mikhailova N."/>
            <person name="Weimer P.J."/>
            <person name="Stevenson D.M."/>
            <person name="Boyum J."/>
            <person name="Brumm P.I."/>
            <person name="Mead D."/>
        </authorList>
    </citation>
    <scope>NUCLEOTIDE SEQUENCE [LARGE SCALE GENOMIC DNA]</scope>
    <source>
        <strain evidence="10">ATCC 19169 / S85</strain>
        <strain evidence="7">S85</strain>
    </source>
</reference>
<dbReference type="InterPro" id="IPR007197">
    <property type="entry name" value="rSAM"/>
</dbReference>
<dbReference type="GO" id="GO:0051536">
    <property type="term" value="F:iron-sulfur cluster binding"/>
    <property type="evidence" value="ECO:0007669"/>
    <property type="project" value="UniProtKB-KW"/>
</dbReference>
<dbReference type="InterPro" id="IPR058240">
    <property type="entry name" value="rSAM_sf"/>
</dbReference>
<dbReference type="PANTHER" id="PTHR11228:SF7">
    <property type="entry name" value="PQQA PEPTIDE CYCLASE"/>
    <property type="match status" value="1"/>
</dbReference>
<evidence type="ECO:0000256" key="3">
    <source>
        <dbReference type="ARBA" id="ARBA00022723"/>
    </source>
</evidence>
<dbReference type="InterPro" id="IPR050377">
    <property type="entry name" value="Radical_SAM_PqqE_MftC-like"/>
</dbReference>
<dbReference type="GO" id="GO:0046872">
    <property type="term" value="F:metal ion binding"/>
    <property type="evidence" value="ECO:0007669"/>
    <property type="project" value="UniProtKB-KW"/>
</dbReference>
<dbReference type="Gene3D" id="3.20.20.70">
    <property type="entry name" value="Aldolase class I"/>
    <property type="match status" value="1"/>
</dbReference>
<sequence>MDKLKRFIDIYVPVEACTLRCHYCYITHHRLFANKLPKFKYDVETFRKALSKERLGGTCLLNFCGGGETLLPPEMPSYIKAVLEEGHYVMVVTNATIDKAFDEFSKFPKELLNRLFFKFSYHYLQLKERNWFDKFFNNIRKVRDAGASFTLEATPSDELIPYIQEMQDLAIKEVGAVCHVTVARDEHDMSKLNILTQMNREEYKKTWRVFNSSLFDYKFSIFGEPRKEFCHAGDWTLSLDMGNGILGQCYNGLYSQNIMEDVEKPIKFKPLGCHCQQPHCFNGHAWIALGTIPDLKAPTYADLRNRVCNNGTEWLQPQMKEFLSQKLYENNEEYSALKKILVNAEMSIRESANKALQKGFSTLNKIRHK</sequence>
<evidence type="ECO:0000256" key="2">
    <source>
        <dbReference type="ARBA" id="ARBA00022691"/>
    </source>
</evidence>
<protein>
    <submittedName>
        <fullName evidence="8">Radical SAM domain protein</fullName>
    </submittedName>
</protein>
<dbReference type="CDD" id="cd01335">
    <property type="entry name" value="Radical_SAM"/>
    <property type="match status" value="1"/>
</dbReference>
<feature type="domain" description="Radical SAM core" evidence="6">
    <location>
        <begin position="12"/>
        <end position="147"/>
    </location>
</feature>
<dbReference type="Proteomes" id="UP000000517">
    <property type="component" value="Chromosome"/>
</dbReference>
<dbReference type="SUPFAM" id="SSF102114">
    <property type="entry name" value="Radical SAM enzymes"/>
    <property type="match status" value="1"/>
</dbReference>
<dbReference type="RefSeq" id="WP_014546706.1">
    <property type="nucleotide sequence ID" value="NC_013410.1"/>
</dbReference>
<reference evidence="9" key="2">
    <citation type="submission" date="2010-08" db="EMBL/GenBank/DDBJ databases">
        <title>Complete sequence of Fibrobacter succinogenes subsp. succinogenes S85.</title>
        <authorList>
            <person name="Durkin A.S."/>
            <person name="Nelson K.E."/>
            <person name="Morrison M."/>
            <person name="Forsberg C.W."/>
            <person name="Wilson D.B."/>
            <person name="Russell J.B."/>
            <person name="Cann I.K.O."/>
            <person name="Mackie R.I."/>
            <person name="White B.A."/>
        </authorList>
    </citation>
    <scope>NUCLEOTIDE SEQUENCE [LARGE SCALE GENOMIC DNA]</scope>
    <source>
        <strain evidence="9">ATCC 19169 / S85</strain>
    </source>
</reference>
<evidence type="ECO:0000313" key="10">
    <source>
        <dbReference type="Proteomes" id="UP000001497"/>
    </source>
</evidence>
<dbReference type="AlphaFoldDB" id="C9RJC2"/>
<keyword evidence="10" id="KW-1185">Reference proteome</keyword>
<keyword evidence="4" id="KW-0408">Iron</keyword>
<evidence type="ECO:0000256" key="4">
    <source>
        <dbReference type="ARBA" id="ARBA00023004"/>
    </source>
</evidence>
<dbReference type="PATRIC" id="fig|59374.8.peg.2475"/>
<accession>C9RJC2</accession>
<reference evidence="8" key="3">
    <citation type="submission" date="2010-08" db="EMBL/GenBank/DDBJ databases">
        <authorList>
            <person name="Durkin A.S."/>
            <person name="Nelson K.E."/>
            <person name="Morrison M."/>
            <person name="Forsberg C.W."/>
            <person name="Wilson D.B."/>
            <person name="Russell J.B."/>
            <person name="Cann I.K.O."/>
            <person name="Mackie R.I."/>
            <person name="White B.A."/>
        </authorList>
    </citation>
    <scope>NUCLEOTIDE SEQUENCE</scope>
    <source>
        <strain evidence="8">S85</strain>
    </source>
</reference>
<dbReference type="PANTHER" id="PTHR11228">
    <property type="entry name" value="RADICAL SAM DOMAIN PROTEIN"/>
    <property type="match status" value="1"/>
</dbReference>
<evidence type="ECO:0000313" key="8">
    <source>
        <dbReference type="EMBL" id="ADL25450.1"/>
    </source>
</evidence>
<gene>
    <name evidence="7" type="ordered locus">Fisuc_2052</name>
    <name evidence="8" type="ordered locus">FSU_2580</name>
</gene>
<dbReference type="Proteomes" id="UP000001497">
    <property type="component" value="Chromosome"/>
</dbReference>
<evidence type="ECO:0000259" key="6">
    <source>
        <dbReference type="Pfam" id="PF04055"/>
    </source>
</evidence>